<gene>
    <name evidence="4" type="ORF">GCM10011386_43250</name>
</gene>
<proteinExistence type="inferred from homology"/>
<reference evidence="5" key="1">
    <citation type="journal article" date="2019" name="Int. J. Syst. Evol. Microbiol.">
        <title>The Global Catalogue of Microorganisms (GCM) 10K type strain sequencing project: providing services to taxonomists for standard genome sequencing and annotation.</title>
        <authorList>
            <consortium name="The Broad Institute Genomics Platform"/>
            <consortium name="The Broad Institute Genome Sequencing Center for Infectious Disease"/>
            <person name="Wu L."/>
            <person name="Ma J."/>
        </authorList>
    </citation>
    <scope>NUCLEOTIDE SEQUENCE [LARGE SCALE GENOMIC DNA]</scope>
    <source>
        <strain evidence="5">CGMCC 1.15342</strain>
    </source>
</reference>
<keyword evidence="5" id="KW-1185">Reference proteome</keyword>
<dbReference type="EMBL" id="BMIK01000024">
    <property type="protein sequence ID" value="GGC46343.1"/>
    <property type="molecule type" value="Genomic_DNA"/>
</dbReference>
<protein>
    <recommendedName>
        <fullName evidence="3">Fumarylacetoacetase-like C-terminal domain-containing protein</fullName>
    </recommendedName>
</protein>
<dbReference type="InterPro" id="IPR036663">
    <property type="entry name" value="Fumarylacetoacetase_C_sf"/>
</dbReference>
<accession>A0ABQ1MT19</accession>
<dbReference type="PANTHER" id="PTHR42796:SF7">
    <property type="entry name" value="2-DEHYDRO-3-DEOXY-D-ARABINONATE DEHYDRATASE"/>
    <property type="match status" value="1"/>
</dbReference>
<sequence length="299" mass="33751">MITSAKGYDEDFVLRKQIMKLYKTTLGTLLQAVDGYYQIDQDWDELINRDRLYDYLDNRSKSARSVDEREAKAWIANKLLPPIGNQEVWAAGVTYFRSMEARMEEAKESGGADLYDKVYHAERPELFFKALPHRVAGHGQTVSIRKDSAWDVPEPELTLFINSSGSIQGYTVGNDMSSRSIEGENALYLPQAKVYDRSAALGPCLYVPELPIDPETTIAMQISRAGKVMFSDSVQINRIKRPLEELAAYLYRECRFIYGSYLMTGTCLVPAHDFTLAPGDEVDITIDSIGTLHNTVSYN</sequence>
<comment type="caution">
    <text evidence="4">The sequence shown here is derived from an EMBL/GenBank/DDBJ whole genome shotgun (WGS) entry which is preliminary data.</text>
</comment>
<dbReference type="Gene3D" id="3.90.850.10">
    <property type="entry name" value="Fumarylacetoacetase-like, C-terminal domain"/>
    <property type="match status" value="1"/>
</dbReference>
<dbReference type="Pfam" id="PF01557">
    <property type="entry name" value="FAA_hydrolase"/>
    <property type="match status" value="1"/>
</dbReference>
<evidence type="ECO:0000313" key="5">
    <source>
        <dbReference type="Proteomes" id="UP000597338"/>
    </source>
</evidence>
<dbReference type="PANTHER" id="PTHR42796">
    <property type="entry name" value="FUMARYLACETOACETATE HYDROLASE DOMAIN-CONTAINING PROTEIN 2A-RELATED"/>
    <property type="match status" value="1"/>
</dbReference>
<keyword evidence="2" id="KW-0479">Metal-binding</keyword>
<dbReference type="SUPFAM" id="SSF56529">
    <property type="entry name" value="FAH"/>
    <property type="match status" value="1"/>
</dbReference>
<organism evidence="4 5">
    <name type="scientific">Parapedobacter defluvii</name>
    <dbReference type="NCBI Taxonomy" id="2045106"/>
    <lineage>
        <taxon>Bacteria</taxon>
        <taxon>Pseudomonadati</taxon>
        <taxon>Bacteroidota</taxon>
        <taxon>Sphingobacteriia</taxon>
        <taxon>Sphingobacteriales</taxon>
        <taxon>Sphingobacteriaceae</taxon>
        <taxon>Parapedobacter</taxon>
    </lineage>
</organism>
<evidence type="ECO:0000313" key="4">
    <source>
        <dbReference type="EMBL" id="GGC46343.1"/>
    </source>
</evidence>
<dbReference type="InterPro" id="IPR051121">
    <property type="entry name" value="FAH"/>
</dbReference>
<dbReference type="Proteomes" id="UP000597338">
    <property type="component" value="Unassembled WGS sequence"/>
</dbReference>
<evidence type="ECO:0000256" key="2">
    <source>
        <dbReference type="ARBA" id="ARBA00022723"/>
    </source>
</evidence>
<evidence type="ECO:0000259" key="3">
    <source>
        <dbReference type="Pfam" id="PF01557"/>
    </source>
</evidence>
<dbReference type="InterPro" id="IPR011234">
    <property type="entry name" value="Fumarylacetoacetase-like_C"/>
</dbReference>
<name>A0ABQ1MT19_9SPHI</name>
<evidence type="ECO:0000256" key="1">
    <source>
        <dbReference type="ARBA" id="ARBA00010211"/>
    </source>
</evidence>
<comment type="similarity">
    <text evidence="1">Belongs to the FAH family.</text>
</comment>
<feature type="domain" description="Fumarylacetoacetase-like C-terminal" evidence="3">
    <location>
        <begin position="116"/>
        <end position="296"/>
    </location>
</feature>